<dbReference type="SUPFAM" id="SSF56037">
    <property type="entry name" value="PheT/TilS domain"/>
    <property type="match status" value="1"/>
</dbReference>
<evidence type="ECO:0000256" key="15">
    <source>
        <dbReference type="HAMAP-Rule" id="MF_00283"/>
    </source>
</evidence>
<dbReference type="Gene3D" id="3.30.930.10">
    <property type="entry name" value="Bira Bifunctional Protein, Domain 2"/>
    <property type="match status" value="1"/>
</dbReference>
<dbReference type="Pfam" id="PF03147">
    <property type="entry name" value="FDX-ACB"/>
    <property type="match status" value="1"/>
</dbReference>
<gene>
    <name evidence="15" type="primary">pheT</name>
    <name evidence="18" type="ORF">B6D57_02815</name>
</gene>
<dbReference type="FunFam" id="3.30.56.10:FF:000001">
    <property type="entry name" value="Phenylalanine--tRNA ligase beta subunit"/>
    <property type="match status" value="1"/>
</dbReference>
<dbReference type="InterPro" id="IPR005147">
    <property type="entry name" value="tRNA_synthase_B5-dom"/>
</dbReference>
<accession>A0A1W9S2G1</accession>
<keyword evidence="10 15" id="KW-0460">Magnesium</keyword>
<comment type="caution">
    <text evidence="18">The sequence shown here is derived from an EMBL/GenBank/DDBJ whole genome shotgun (WGS) entry which is preliminary data.</text>
</comment>
<dbReference type="GO" id="GO:0004826">
    <property type="term" value="F:phenylalanine-tRNA ligase activity"/>
    <property type="evidence" value="ECO:0007669"/>
    <property type="project" value="UniProtKB-UniRule"/>
</dbReference>
<dbReference type="Pfam" id="PF03483">
    <property type="entry name" value="B3_4"/>
    <property type="match status" value="1"/>
</dbReference>
<keyword evidence="4 15" id="KW-0963">Cytoplasm</keyword>
<dbReference type="InterPro" id="IPR005121">
    <property type="entry name" value="Fdx_antiC-bd"/>
</dbReference>
<keyword evidence="6 15" id="KW-0436">Ligase</keyword>
<evidence type="ECO:0000256" key="9">
    <source>
        <dbReference type="ARBA" id="ARBA00022840"/>
    </source>
</evidence>
<comment type="similarity">
    <text evidence="2 15">Belongs to the phenylalanyl-tRNA synthetase beta subunit family. Type 1 subfamily.</text>
</comment>
<proteinExistence type="inferred from homology"/>
<dbReference type="EMBL" id="NATQ01000047">
    <property type="protein sequence ID" value="OQX90490.1"/>
    <property type="molecule type" value="Genomic_DNA"/>
</dbReference>
<dbReference type="Pfam" id="PF03484">
    <property type="entry name" value="B5"/>
    <property type="match status" value="1"/>
</dbReference>
<comment type="subunit">
    <text evidence="3 15">Tetramer of two alpha and two beta subunits.</text>
</comment>
<dbReference type="Gene3D" id="3.30.56.10">
    <property type="match status" value="2"/>
</dbReference>
<dbReference type="PROSITE" id="PS51447">
    <property type="entry name" value="FDX_ACB"/>
    <property type="match status" value="1"/>
</dbReference>
<feature type="domain" description="B5" evidence="17">
    <location>
        <begin position="285"/>
        <end position="360"/>
    </location>
</feature>
<feature type="binding site" evidence="15">
    <location>
        <position position="348"/>
    </location>
    <ligand>
        <name>Mg(2+)</name>
        <dbReference type="ChEBI" id="CHEBI:18420"/>
        <note>shared with alpha subunit</note>
    </ligand>
</feature>
<dbReference type="InterPro" id="IPR009061">
    <property type="entry name" value="DNA-bd_dom_put_sf"/>
</dbReference>
<evidence type="ECO:0000256" key="1">
    <source>
        <dbReference type="ARBA" id="ARBA00004496"/>
    </source>
</evidence>
<dbReference type="Gene3D" id="3.50.40.10">
    <property type="entry name" value="Phenylalanyl-trna Synthetase, Chain B, domain 3"/>
    <property type="match status" value="1"/>
</dbReference>
<keyword evidence="9 15" id="KW-0067">ATP-binding</keyword>
<reference evidence="19" key="1">
    <citation type="submission" date="2017-03" db="EMBL/GenBank/DDBJ databases">
        <title>Novel pathways for hydrocarbon cycling and metabolic interdependencies in hydrothermal sediment communities.</title>
        <authorList>
            <person name="Dombrowski N."/>
            <person name="Seitz K."/>
            <person name="Teske A."/>
            <person name="Baker B."/>
        </authorList>
    </citation>
    <scope>NUCLEOTIDE SEQUENCE [LARGE SCALE GENOMIC DNA]</scope>
</reference>
<organism evidence="18 19">
    <name type="scientific">Candidatus Coatesbacteria bacterium 4484_99</name>
    <dbReference type="NCBI Taxonomy" id="1970774"/>
    <lineage>
        <taxon>Bacteria</taxon>
        <taxon>Candidatus Coatesiibacteriota</taxon>
    </lineage>
</organism>
<feature type="domain" description="FDX-ACB" evidence="16">
    <location>
        <begin position="587"/>
        <end position="680"/>
    </location>
</feature>
<comment type="subcellular location">
    <subcellularLocation>
        <location evidence="1 15">Cytoplasm</location>
    </subcellularLocation>
</comment>
<dbReference type="InterPro" id="IPR041616">
    <property type="entry name" value="PheRS_beta_core"/>
</dbReference>
<evidence type="ECO:0000256" key="2">
    <source>
        <dbReference type="ARBA" id="ARBA00008653"/>
    </source>
</evidence>
<dbReference type="PROSITE" id="PS51483">
    <property type="entry name" value="B5"/>
    <property type="match status" value="1"/>
</dbReference>
<dbReference type="SMART" id="SM00874">
    <property type="entry name" value="B5"/>
    <property type="match status" value="1"/>
</dbReference>
<evidence type="ECO:0000256" key="12">
    <source>
        <dbReference type="ARBA" id="ARBA00022917"/>
    </source>
</evidence>
<feature type="binding site" evidence="15">
    <location>
        <position position="344"/>
    </location>
    <ligand>
        <name>Mg(2+)</name>
        <dbReference type="ChEBI" id="CHEBI:18420"/>
        <note>shared with alpha subunit</note>
    </ligand>
</feature>
<keyword evidence="12 15" id="KW-0648">Protein biosynthesis</keyword>
<dbReference type="CDD" id="cd00769">
    <property type="entry name" value="PheRS_beta_core"/>
    <property type="match status" value="1"/>
</dbReference>
<evidence type="ECO:0000256" key="4">
    <source>
        <dbReference type="ARBA" id="ARBA00022490"/>
    </source>
</evidence>
<evidence type="ECO:0000256" key="13">
    <source>
        <dbReference type="ARBA" id="ARBA00023146"/>
    </source>
</evidence>
<dbReference type="GO" id="GO:0006432">
    <property type="term" value="P:phenylalanyl-tRNA aminoacylation"/>
    <property type="evidence" value="ECO:0007669"/>
    <property type="project" value="UniProtKB-UniRule"/>
</dbReference>
<dbReference type="SMART" id="SM00896">
    <property type="entry name" value="FDX-ACB"/>
    <property type="match status" value="1"/>
</dbReference>
<evidence type="ECO:0000256" key="6">
    <source>
        <dbReference type="ARBA" id="ARBA00022598"/>
    </source>
</evidence>
<dbReference type="PANTHER" id="PTHR10947">
    <property type="entry name" value="PHENYLALANYL-TRNA SYNTHETASE BETA CHAIN AND LEUCINE-RICH REPEAT-CONTAINING PROTEIN 47"/>
    <property type="match status" value="1"/>
</dbReference>
<keyword evidence="7 15" id="KW-0479">Metal-binding</keyword>
<feature type="binding site" evidence="15">
    <location>
        <position position="347"/>
    </location>
    <ligand>
        <name>Mg(2+)</name>
        <dbReference type="ChEBI" id="CHEBI:18420"/>
        <note>shared with alpha subunit</note>
    </ligand>
</feature>
<dbReference type="EC" id="6.1.1.20" evidence="15"/>
<evidence type="ECO:0000256" key="3">
    <source>
        <dbReference type="ARBA" id="ARBA00011209"/>
    </source>
</evidence>
<protein>
    <recommendedName>
        <fullName evidence="15">Phenylalanine--tRNA ligase beta subunit</fullName>
        <ecNumber evidence="15">6.1.1.20</ecNumber>
    </recommendedName>
    <alternativeName>
        <fullName evidence="15">Phenylalanyl-tRNA synthetase beta subunit</fullName>
        <shortName evidence="15">PheRS</shortName>
    </alternativeName>
</protein>
<dbReference type="GO" id="GO:0000287">
    <property type="term" value="F:magnesium ion binding"/>
    <property type="evidence" value="ECO:0007669"/>
    <property type="project" value="UniProtKB-UniRule"/>
</dbReference>
<dbReference type="FunFam" id="3.30.70.380:FF:000001">
    <property type="entry name" value="Phenylalanine--tRNA ligase beta subunit"/>
    <property type="match status" value="1"/>
</dbReference>
<dbReference type="GO" id="GO:0005524">
    <property type="term" value="F:ATP binding"/>
    <property type="evidence" value="ECO:0007669"/>
    <property type="project" value="UniProtKB-UniRule"/>
</dbReference>
<keyword evidence="11" id="KW-0694">RNA-binding</keyword>
<sequence length="681" mass="77087">MRIPISWIRNFVDIDRSPEEVGEALTMLGLEVEGYEPWGDGDTILDISITPNRGDCLSVKGIARELSAYYALPLRETPLFKGEGAKHPPNIKVLNTKGCPRYIGWTFEIDINKKTPDIIAYRLDACGLRSVNIVVDITNYVLIEMGQPLHAFDLDKLSGERIIVRNAEMGESIVLIDGREVSLSNEDLVIADSEKPVAIAGIMGGIETEVSPETKRVLLESATFNYRSIRLTSKRQRIVSPSSHRFERMVGYSSPDIGARRALKLLLENDAIRDISKPLDTGKGHKKQQINVNLSDISALIGQEPEYDEIFKKMNYLGLETITSGDNAIITIPDYRPDLTRKADIVEEVVRLMGYENIESTMPEGPFKPPEHEELFNFGNRLREILNRMGLSETLTLSFTGERRLTSLGIKPSETKNLIKVKNPVSEDMAYLRDSLLPSLIEAVVYNHRRNIDSVSLYEIANVYYREKGEKIEEAKLGIVLYGRATPRNWLTTDEKYTIYHLKGMIEVLLNDLNISEYNFYESSHILMEGGSCLAIKLNDTTIGHIGKLKETITNTFKVGDAIYISEISVQPLIEKEKKTRMYVPPSQFPAVFRDLSILARNTIKAGDIINTIIKASNRLIKDITLYDVYEGREVPNGYRSLTFSMVFQSEEKTLTDNEINEIFNKIVRELKEKYDITLRG</sequence>
<keyword evidence="5" id="KW-0820">tRNA-binding</keyword>
<evidence type="ECO:0000256" key="8">
    <source>
        <dbReference type="ARBA" id="ARBA00022741"/>
    </source>
</evidence>
<feature type="binding site" evidence="15">
    <location>
        <position position="338"/>
    </location>
    <ligand>
        <name>Mg(2+)</name>
        <dbReference type="ChEBI" id="CHEBI:18420"/>
        <note>shared with alpha subunit</note>
    </ligand>
</feature>
<evidence type="ECO:0000256" key="5">
    <source>
        <dbReference type="ARBA" id="ARBA00022555"/>
    </source>
</evidence>
<dbReference type="InterPro" id="IPR004532">
    <property type="entry name" value="Phe-tRNA-ligase_IIc_bsu_bact"/>
</dbReference>
<dbReference type="SUPFAM" id="SSF54991">
    <property type="entry name" value="Anticodon-binding domain of PheRS"/>
    <property type="match status" value="1"/>
</dbReference>
<dbReference type="AlphaFoldDB" id="A0A1W9S2G1"/>
<evidence type="ECO:0000313" key="19">
    <source>
        <dbReference type="Proteomes" id="UP000192611"/>
    </source>
</evidence>
<dbReference type="NCBIfam" id="TIGR00472">
    <property type="entry name" value="pheT_bact"/>
    <property type="match status" value="1"/>
</dbReference>
<dbReference type="HAMAP" id="MF_00283">
    <property type="entry name" value="Phe_tRNA_synth_beta1"/>
    <property type="match status" value="1"/>
</dbReference>
<dbReference type="InterPro" id="IPR045864">
    <property type="entry name" value="aa-tRNA-synth_II/BPL/LPL"/>
</dbReference>
<evidence type="ECO:0000259" key="17">
    <source>
        <dbReference type="PROSITE" id="PS51483"/>
    </source>
</evidence>
<dbReference type="InterPro" id="IPR005146">
    <property type="entry name" value="B3/B4_tRNA-bd"/>
</dbReference>
<dbReference type="InterPro" id="IPR020825">
    <property type="entry name" value="Phe-tRNA_synthase-like_B3/B4"/>
</dbReference>
<dbReference type="SUPFAM" id="SSF46955">
    <property type="entry name" value="Putative DNA-binding domain"/>
    <property type="match status" value="2"/>
</dbReference>
<evidence type="ECO:0000256" key="10">
    <source>
        <dbReference type="ARBA" id="ARBA00022842"/>
    </source>
</evidence>
<dbReference type="PANTHER" id="PTHR10947:SF0">
    <property type="entry name" value="PHENYLALANINE--TRNA LIGASE BETA SUBUNIT"/>
    <property type="match status" value="1"/>
</dbReference>
<evidence type="ECO:0000259" key="16">
    <source>
        <dbReference type="PROSITE" id="PS51447"/>
    </source>
</evidence>
<dbReference type="Proteomes" id="UP000192611">
    <property type="component" value="Unassembled WGS sequence"/>
</dbReference>
<dbReference type="SMART" id="SM00873">
    <property type="entry name" value="B3_4"/>
    <property type="match status" value="1"/>
</dbReference>
<keyword evidence="13 15" id="KW-0030">Aminoacyl-tRNA synthetase</keyword>
<evidence type="ECO:0000256" key="7">
    <source>
        <dbReference type="ARBA" id="ARBA00022723"/>
    </source>
</evidence>
<dbReference type="InterPro" id="IPR045060">
    <property type="entry name" value="Phe-tRNA-ligase_IIc_bsu"/>
</dbReference>
<dbReference type="Pfam" id="PF17759">
    <property type="entry name" value="tRNA_synthFbeta"/>
    <property type="match status" value="1"/>
</dbReference>
<dbReference type="GO" id="GO:0000049">
    <property type="term" value="F:tRNA binding"/>
    <property type="evidence" value="ECO:0007669"/>
    <property type="project" value="UniProtKB-KW"/>
</dbReference>
<dbReference type="Gene3D" id="3.30.70.380">
    <property type="entry name" value="Ferrodoxin-fold anticodon-binding domain"/>
    <property type="match status" value="1"/>
</dbReference>
<evidence type="ECO:0000256" key="14">
    <source>
        <dbReference type="ARBA" id="ARBA00049255"/>
    </source>
</evidence>
<name>A0A1W9S2G1_9BACT</name>
<evidence type="ECO:0000313" key="18">
    <source>
        <dbReference type="EMBL" id="OQX90490.1"/>
    </source>
</evidence>
<keyword evidence="8 15" id="KW-0547">Nucleotide-binding</keyword>
<dbReference type="InterPro" id="IPR036690">
    <property type="entry name" value="Fdx_antiC-bd_sf"/>
</dbReference>
<dbReference type="SUPFAM" id="SSF55681">
    <property type="entry name" value="Class II aaRS and biotin synthetases"/>
    <property type="match status" value="1"/>
</dbReference>
<comment type="cofactor">
    <cofactor evidence="15">
        <name>Mg(2+)</name>
        <dbReference type="ChEBI" id="CHEBI:18420"/>
    </cofactor>
    <text evidence="15">Binds 2 magnesium ions per tetramer.</text>
</comment>
<evidence type="ECO:0000256" key="11">
    <source>
        <dbReference type="ARBA" id="ARBA00022884"/>
    </source>
</evidence>
<comment type="catalytic activity">
    <reaction evidence="14 15">
        <text>tRNA(Phe) + L-phenylalanine + ATP = L-phenylalanyl-tRNA(Phe) + AMP + diphosphate + H(+)</text>
        <dbReference type="Rhea" id="RHEA:19413"/>
        <dbReference type="Rhea" id="RHEA-COMP:9668"/>
        <dbReference type="Rhea" id="RHEA-COMP:9699"/>
        <dbReference type="ChEBI" id="CHEBI:15378"/>
        <dbReference type="ChEBI" id="CHEBI:30616"/>
        <dbReference type="ChEBI" id="CHEBI:33019"/>
        <dbReference type="ChEBI" id="CHEBI:58095"/>
        <dbReference type="ChEBI" id="CHEBI:78442"/>
        <dbReference type="ChEBI" id="CHEBI:78531"/>
        <dbReference type="ChEBI" id="CHEBI:456215"/>
        <dbReference type="EC" id="6.1.1.20"/>
    </reaction>
</comment>
<dbReference type="GO" id="GO:0009328">
    <property type="term" value="C:phenylalanine-tRNA ligase complex"/>
    <property type="evidence" value="ECO:0007669"/>
    <property type="project" value="TreeGrafter"/>
</dbReference>